<dbReference type="Gene3D" id="2.70.98.70">
    <property type="match status" value="1"/>
</dbReference>
<organism evidence="3 4">
    <name type="scientific">Paenibacillus eucommiae</name>
    <dbReference type="NCBI Taxonomy" id="1355755"/>
    <lineage>
        <taxon>Bacteria</taxon>
        <taxon>Bacillati</taxon>
        <taxon>Bacillota</taxon>
        <taxon>Bacilli</taxon>
        <taxon>Bacillales</taxon>
        <taxon>Paenibacillaceae</taxon>
        <taxon>Paenibacillus</taxon>
    </lineage>
</organism>
<dbReference type="SUPFAM" id="SSF48230">
    <property type="entry name" value="Chondroitin AC/alginate lyase"/>
    <property type="match status" value="1"/>
</dbReference>
<evidence type="ECO:0000259" key="2">
    <source>
        <dbReference type="Pfam" id="PF07940"/>
    </source>
</evidence>
<sequence length="1131" mass="126403">MNNHALAQADIYVAQGLDFFWKLVPPQSLPRSIFVNQTIGSPITGREIDQFGNYPYTFDPIHEPWKITDPSSGYKFPANDFQSYYESGLNEHGLFDQSLADPVYLVNTLYPEKGPDWCVDDGLGWIDGNGHYFTFIAYYVHWALWGYDGKSIIQKALRSLKDAYLYTGDLKYARAGVVLLDRIADVYPSQDIYVHGMTHYFNSHGLTGHGKAVGNIWEPFLLKDFLKAYEAFRPVLDDPELIAFLSAKSLEYRLGPLKHSAEGIRRNIETGVIEQIYPGVKKAQIASNNGIHQSALALAAVIYDKLPETKEWLDFNFKTGDLEGPPYCVTGGNMGVTFVNGVDRDGAGDESSLLYNQLWLDSYLETADIMKGYKGYPGASLYEHVKFRKMFSGLYPLMLAERYTANIGDAGSTGNPWPAFSLTQMTKAFQNYGDPIFAQLAYFRNNNSTEGIQGDMFSGNPEQLANDIQEVIDEHGLLKLESHNMTGFGFAVLRDGDSKADTLGIRYPFGTMLIESMTAKTDARVRDNVLEYEASAQGDSISFLFEVAENKEYEILLQPARSIANEGYGIYLVLLDGQPAAEIDFYGSRRERESLAIRQLVRGKHRIEFMNKGKNSLSAGYKLGLLELALLDGQTQRIRNDTIGTNSLRDMWLYYGRNYGHGHADCLNLGLVAFGLDVSPDLGYPESTFPTDTHCTEWIRSTVAHNTVTVDRSMQTAQWVGDPKRFDGRPRSMVKLVEVEAPKVYPQTELYKRTSAMIRADKANSYVVDFFRVKGGSEHHFSFHGAEGDVEVEGVNMTVQPTGTYAGPEVEYGQRPAHELETGYQYRGAGFHYLKNVERDTAPSSLFSVDWTVKDTWNMLPPQENQGNRENVHLRLTMLGDTDEVALADGIPSRTETGNPERLRYLLVKRSGTDLESTFTSVIEPYKNERFVSGIAALEVKSGGAPVSDMDVRAVKVTLENGRVDYIISALDPEVAYTIDNKLQFKGGFGVYSEIAGKFAYGYVNDGTVIGQLDSPEIYANQGCVDGTVVDFTKQLQVYNEIIVDIPHQDYALNDLVNRSVYVQNDGARNAVYLIKGVSDLGKGRYALDIGDTTLIRSYKDDHDFNQGFIYDIAEGSGFRIPLSYEKENGV</sequence>
<gene>
    <name evidence="3" type="ORF">J2Z66_005416</name>
</gene>
<evidence type="ECO:0000256" key="1">
    <source>
        <dbReference type="ARBA" id="ARBA00004196"/>
    </source>
</evidence>
<dbReference type="Gene3D" id="1.50.10.100">
    <property type="entry name" value="Chondroitin AC/alginate lyase"/>
    <property type="match status" value="1"/>
</dbReference>
<dbReference type="InterPro" id="IPR008929">
    <property type="entry name" value="Chondroitin_lyas"/>
</dbReference>
<dbReference type="EMBL" id="JAGGLB010000021">
    <property type="protein sequence ID" value="MBP1993790.1"/>
    <property type="molecule type" value="Genomic_DNA"/>
</dbReference>
<dbReference type="Pfam" id="PF07940">
    <property type="entry name" value="Hepar_II_III_C"/>
    <property type="match status" value="1"/>
</dbReference>
<proteinExistence type="predicted"/>
<evidence type="ECO:0000313" key="4">
    <source>
        <dbReference type="Proteomes" id="UP001519287"/>
    </source>
</evidence>
<keyword evidence="4" id="KW-1185">Reference proteome</keyword>
<protein>
    <recommendedName>
        <fullName evidence="2">Heparinase II/III-like C-terminal domain-containing protein</fullName>
    </recommendedName>
</protein>
<dbReference type="InterPro" id="IPR012480">
    <property type="entry name" value="Hepar_II_III_C"/>
</dbReference>
<feature type="domain" description="Heparinase II/III-like C-terminal" evidence="2">
    <location>
        <begin position="656"/>
        <end position="792"/>
    </location>
</feature>
<reference evidence="3 4" key="1">
    <citation type="submission" date="2021-03" db="EMBL/GenBank/DDBJ databases">
        <title>Genomic Encyclopedia of Type Strains, Phase IV (KMG-IV): sequencing the most valuable type-strain genomes for metagenomic binning, comparative biology and taxonomic classification.</title>
        <authorList>
            <person name="Goeker M."/>
        </authorList>
    </citation>
    <scope>NUCLEOTIDE SEQUENCE [LARGE SCALE GENOMIC DNA]</scope>
    <source>
        <strain evidence="3 4">DSM 26048</strain>
    </source>
</reference>
<name>A0ABS4J3C7_9BACL</name>
<dbReference type="Proteomes" id="UP001519287">
    <property type="component" value="Unassembled WGS sequence"/>
</dbReference>
<comment type="caution">
    <text evidence="3">The sequence shown here is derived from an EMBL/GenBank/DDBJ whole genome shotgun (WGS) entry which is preliminary data.</text>
</comment>
<evidence type="ECO:0000313" key="3">
    <source>
        <dbReference type="EMBL" id="MBP1993790.1"/>
    </source>
</evidence>
<dbReference type="RefSeq" id="WP_209975668.1">
    <property type="nucleotide sequence ID" value="NZ_JAGGLB010000021.1"/>
</dbReference>
<comment type="subcellular location">
    <subcellularLocation>
        <location evidence="1">Cell envelope</location>
    </subcellularLocation>
</comment>
<accession>A0ABS4J3C7</accession>